<feature type="domain" description="Carrier" evidence="6">
    <location>
        <begin position="65"/>
        <end position="140"/>
    </location>
</feature>
<evidence type="ECO:0000256" key="4">
    <source>
        <dbReference type="ARBA" id="ARBA00022737"/>
    </source>
</evidence>
<proteinExistence type="predicted"/>
<organism evidence="7 8">
    <name type="scientific">Cohnella silvisoli</name>
    <dbReference type="NCBI Taxonomy" id="2873699"/>
    <lineage>
        <taxon>Bacteria</taxon>
        <taxon>Bacillati</taxon>
        <taxon>Bacillota</taxon>
        <taxon>Bacilli</taxon>
        <taxon>Bacillales</taxon>
        <taxon>Paenibacillaceae</taxon>
        <taxon>Cohnella</taxon>
    </lineage>
</organism>
<accession>A0ABV1KTH4</accession>
<name>A0ABV1KTH4_9BACL</name>
<dbReference type="SUPFAM" id="SSF52777">
    <property type="entry name" value="CoA-dependent acyltransferases"/>
    <property type="match status" value="2"/>
</dbReference>
<keyword evidence="4" id="KW-0677">Repeat</keyword>
<keyword evidence="2" id="KW-0596">Phosphopantetheine</keyword>
<comment type="cofactor">
    <cofactor evidence="1">
        <name>pantetheine 4'-phosphate</name>
        <dbReference type="ChEBI" id="CHEBI:47942"/>
    </cofactor>
</comment>
<dbReference type="Gene3D" id="3.30.559.10">
    <property type="entry name" value="Chloramphenicol acetyltransferase-like domain"/>
    <property type="match status" value="1"/>
</dbReference>
<dbReference type="EMBL" id="JASKHM010000006">
    <property type="protein sequence ID" value="MEQ4483297.1"/>
    <property type="molecule type" value="Genomic_DNA"/>
</dbReference>
<dbReference type="RefSeq" id="WP_349403246.1">
    <property type="nucleotide sequence ID" value="NZ_JASKHM010000006.1"/>
</dbReference>
<evidence type="ECO:0000256" key="2">
    <source>
        <dbReference type="ARBA" id="ARBA00022450"/>
    </source>
</evidence>
<dbReference type="Pfam" id="PF00550">
    <property type="entry name" value="PP-binding"/>
    <property type="match status" value="1"/>
</dbReference>
<reference evidence="7 8" key="1">
    <citation type="journal article" date="2023" name="Genome Announc.">
        <title>Pan-Genome Analyses of the Genus Cohnella and Proposal of the Novel Species Cohnella silvisoli sp. nov., Isolated from Forest Soil.</title>
        <authorList>
            <person name="Wang C."/>
            <person name="Mao L."/>
            <person name="Bao G."/>
            <person name="Zhu H."/>
        </authorList>
    </citation>
    <scope>NUCLEOTIDE SEQUENCE [LARGE SCALE GENOMIC DNA]</scope>
    <source>
        <strain evidence="7 8">NL03-T5-1</strain>
    </source>
</reference>
<feature type="non-terminal residue" evidence="7">
    <location>
        <position position="1"/>
    </location>
</feature>
<keyword evidence="8" id="KW-1185">Reference proteome</keyword>
<dbReference type="PROSITE" id="PS50075">
    <property type="entry name" value="CARRIER"/>
    <property type="match status" value="1"/>
</dbReference>
<dbReference type="PANTHER" id="PTHR45527:SF1">
    <property type="entry name" value="FATTY ACID SYNTHASE"/>
    <property type="match status" value="1"/>
</dbReference>
<dbReference type="SUPFAM" id="SSF56801">
    <property type="entry name" value="Acetyl-CoA synthetase-like"/>
    <property type="match status" value="1"/>
</dbReference>
<keyword evidence="5" id="KW-0045">Antibiotic biosynthesis</keyword>
<dbReference type="InterPro" id="IPR045851">
    <property type="entry name" value="AMP-bd_C_sf"/>
</dbReference>
<dbReference type="InterPro" id="IPR009081">
    <property type="entry name" value="PP-bd_ACP"/>
</dbReference>
<dbReference type="Gene3D" id="3.30.300.30">
    <property type="match status" value="1"/>
</dbReference>
<dbReference type="PANTHER" id="PTHR45527">
    <property type="entry name" value="NONRIBOSOMAL PEPTIDE SYNTHETASE"/>
    <property type="match status" value="1"/>
</dbReference>
<evidence type="ECO:0000256" key="5">
    <source>
        <dbReference type="ARBA" id="ARBA00023194"/>
    </source>
</evidence>
<evidence type="ECO:0000256" key="3">
    <source>
        <dbReference type="ARBA" id="ARBA00022553"/>
    </source>
</evidence>
<keyword evidence="3" id="KW-0597">Phosphoprotein</keyword>
<dbReference type="SUPFAM" id="SSF47336">
    <property type="entry name" value="ACP-like"/>
    <property type="match status" value="1"/>
</dbReference>
<dbReference type="PROSITE" id="PS00012">
    <property type="entry name" value="PHOSPHOPANTETHEINE"/>
    <property type="match status" value="1"/>
</dbReference>
<dbReference type="InterPro" id="IPR036736">
    <property type="entry name" value="ACP-like_sf"/>
</dbReference>
<dbReference type="Gene3D" id="1.10.1200.10">
    <property type="entry name" value="ACP-like"/>
    <property type="match status" value="1"/>
</dbReference>
<dbReference type="Pfam" id="PF00668">
    <property type="entry name" value="Condensation"/>
    <property type="match status" value="1"/>
</dbReference>
<evidence type="ECO:0000256" key="1">
    <source>
        <dbReference type="ARBA" id="ARBA00001957"/>
    </source>
</evidence>
<dbReference type="Gene3D" id="3.30.559.30">
    <property type="entry name" value="Nonribosomal peptide synthetase, condensation domain"/>
    <property type="match status" value="1"/>
</dbReference>
<dbReference type="SMART" id="SM00823">
    <property type="entry name" value="PKS_PP"/>
    <property type="match status" value="1"/>
</dbReference>
<evidence type="ECO:0000259" key="6">
    <source>
        <dbReference type="PROSITE" id="PS50075"/>
    </source>
</evidence>
<dbReference type="Proteomes" id="UP001493487">
    <property type="component" value="Unassembled WGS sequence"/>
</dbReference>
<dbReference type="InterPro" id="IPR001242">
    <property type="entry name" value="Condensation_dom"/>
</dbReference>
<dbReference type="InterPro" id="IPR023213">
    <property type="entry name" value="CAT-like_dom_sf"/>
</dbReference>
<gene>
    <name evidence="7" type="ORF">QJS35_12940</name>
</gene>
<sequence length="611" mass="68422">AYVVADRECTSGELRRHCGERLPEYMIPASFTQLEAMPLTASGKTNRKALPAPEASMATGTAYAAPGNETEEKLVGIWQELLQREMVGIDDNFFELGGHSLKAATLSVRIEQAFSVRLSLKEIFVHPTIRSLADRLSSGNTERAYPPIQPAPRKDYYAVSSAQEQMLIHQRRNPASLSYNMPSLLLLIGIPDIAKLRDGLGKLMARHESLRTSFKQIDGRMVQRVNTDVAIPFHQIDKTEFFGNRPGNWEASASAWVRPFDLAEAPLFRVGLVSLDADRHLLLLDIHHAISDGVTTVLLIRDLIALYEGKTLPAVKAQLKDYSEWLSAYLSGEELERHRAYWLSRFAEGVPRLDLPYDTTRESISDPASLDESARYRWILSDELKVSLEQLANNAGSTLFMVLLASYQAMLSHWSGSSEVVTGVPSAGRSHPDLVDTAGLLLHTMAIRNRIDLSDTFDSWLSIVKESMLQALDHAWLSVEELVELLDERSFIRWESTRNPLFDTLFVMQNMDASPMAAGELGWQPLEWDSASAKMDLVLQAEEKNGKLQLSFEYRSRLFEADTVAQMAEGFQKLLVRVAAESHTSLRELTGLQDESGKGRSTELFETGFDF</sequence>
<dbReference type="InterPro" id="IPR020806">
    <property type="entry name" value="PKS_PP-bd"/>
</dbReference>
<evidence type="ECO:0000313" key="7">
    <source>
        <dbReference type="EMBL" id="MEQ4483297.1"/>
    </source>
</evidence>
<protein>
    <submittedName>
        <fullName evidence="7">Condensation domain-containing protein</fullName>
    </submittedName>
</protein>
<dbReference type="CDD" id="cd19531">
    <property type="entry name" value="LCL_NRPS-like"/>
    <property type="match status" value="1"/>
</dbReference>
<evidence type="ECO:0000313" key="8">
    <source>
        <dbReference type="Proteomes" id="UP001493487"/>
    </source>
</evidence>
<dbReference type="InterPro" id="IPR006162">
    <property type="entry name" value="Ppantetheine_attach_site"/>
</dbReference>
<comment type="caution">
    <text evidence="7">The sequence shown here is derived from an EMBL/GenBank/DDBJ whole genome shotgun (WGS) entry which is preliminary data.</text>
</comment>